<evidence type="ECO:0000313" key="2">
    <source>
        <dbReference type="Proteomes" id="UP000030645"/>
    </source>
</evidence>
<evidence type="ECO:0008006" key="3">
    <source>
        <dbReference type="Google" id="ProtNLM"/>
    </source>
</evidence>
<gene>
    <name evidence="1" type="ORF">L484_009508</name>
</gene>
<protein>
    <recommendedName>
        <fullName evidence="3">PARP catalytic domain-containing protein</fullName>
    </recommendedName>
</protein>
<accession>W9R471</accession>
<dbReference type="EMBL" id="KE344564">
    <property type="protein sequence ID" value="EXB67428.1"/>
    <property type="molecule type" value="Genomic_DNA"/>
</dbReference>
<dbReference type="Gene3D" id="3.90.228.10">
    <property type="match status" value="1"/>
</dbReference>
<dbReference type="AlphaFoldDB" id="W9R471"/>
<evidence type="ECO:0000313" key="1">
    <source>
        <dbReference type="EMBL" id="EXB67428.1"/>
    </source>
</evidence>
<organism evidence="1 2">
    <name type="scientific">Morus notabilis</name>
    <dbReference type="NCBI Taxonomy" id="981085"/>
    <lineage>
        <taxon>Eukaryota</taxon>
        <taxon>Viridiplantae</taxon>
        <taxon>Streptophyta</taxon>
        <taxon>Embryophyta</taxon>
        <taxon>Tracheophyta</taxon>
        <taxon>Spermatophyta</taxon>
        <taxon>Magnoliopsida</taxon>
        <taxon>eudicotyledons</taxon>
        <taxon>Gunneridae</taxon>
        <taxon>Pentapetalae</taxon>
        <taxon>rosids</taxon>
        <taxon>fabids</taxon>
        <taxon>Rosales</taxon>
        <taxon>Moraceae</taxon>
        <taxon>Moreae</taxon>
        <taxon>Morus</taxon>
    </lineage>
</organism>
<dbReference type="PANTHER" id="PTHR31681">
    <property type="entry name" value="C2H2-LIKE ZINC FINGER PROTEIN"/>
    <property type="match status" value="1"/>
</dbReference>
<reference evidence="2" key="1">
    <citation type="submission" date="2013-01" db="EMBL/GenBank/DDBJ databases">
        <title>Draft Genome Sequence of a Mulberry Tree, Morus notabilis C.K. Schneid.</title>
        <authorList>
            <person name="He N."/>
            <person name="Zhao S."/>
        </authorList>
    </citation>
    <scope>NUCLEOTIDE SEQUENCE</scope>
</reference>
<name>W9R471_9ROSA</name>
<sequence length="320" mass="36238">MSAMWLYLKENVKCGTKLSDVLNGVPETCRNRKSMNVKCETKLSDVLNGVPETCRNRKSMNVKCETKLSDVLNGVPETCRNRKSMSSAEENLVLDSQLVHPFATPIRELIFRQNYSQTRLYEMEIGDPSRKIIEIIFKKASMDPARPASSRIKSVLRVKNSIQTLERFEKHREKVKMIAYEGYRKHPRSMVDGNELLKFYGTTMACRSQRSKRVSELCKNPTCRVCRTLQSHFGIEHALSVGIQLSSSSEDFSKNVIPFTKMKNTERAVIVCRTIAGSLVNVNNGECNEYDSIGNQNYNSGNVIVCNPSAVLPCFVIVFN</sequence>
<proteinExistence type="predicted"/>
<dbReference type="PANTHER" id="PTHR31681:SF34">
    <property type="entry name" value="DUF295 DOMAIN-CONTAINING PROTEIN"/>
    <property type="match status" value="1"/>
</dbReference>
<dbReference type="SUPFAM" id="SSF56399">
    <property type="entry name" value="ADP-ribosylation"/>
    <property type="match status" value="1"/>
</dbReference>
<dbReference type="Proteomes" id="UP000030645">
    <property type="component" value="Unassembled WGS sequence"/>
</dbReference>
<keyword evidence="2" id="KW-1185">Reference proteome</keyword>
<dbReference type="eggNOG" id="ENOG502RZR1">
    <property type="taxonomic scope" value="Eukaryota"/>
</dbReference>